<feature type="domain" description="Bifunctional inhibitor/plant lipid transfer protein/seed storage helical" evidence="2">
    <location>
        <begin position="37"/>
        <end position="111"/>
    </location>
</feature>
<dbReference type="GO" id="GO:0009627">
    <property type="term" value="P:systemic acquired resistance"/>
    <property type="evidence" value="ECO:0007669"/>
    <property type="project" value="InterPro"/>
</dbReference>
<dbReference type="InterPro" id="IPR016140">
    <property type="entry name" value="Bifunc_inhib/LTP/seed_store"/>
</dbReference>
<feature type="chain" id="PRO_5040488073" evidence="1">
    <location>
        <begin position="28"/>
        <end position="111"/>
    </location>
</feature>
<keyword evidence="1" id="KW-0732">Signal</keyword>
<dbReference type="SUPFAM" id="SSF47699">
    <property type="entry name" value="Bifunctional inhibitor/lipid-transfer protein/seed storage 2S albumin"/>
    <property type="match status" value="1"/>
</dbReference>
<dbReference type="Gene3D" id="1.10.110.10">
    <property type="entry name" value="Plant lipid-transfer and hydrophobic proteins"/>
    <property type="match status" value="1"/>
</dbReference>
<dbReference type="EMBL" id="CACSLK010027831">
    <property type="protein sequence ID" value="CAA0830907.1"/>
    <property type="molecule type" value="Genomic_DNA"/>
</dbReference>
<dbReference type="InterPro" id="IPR036312">
    <property type="entry name" value="Bifun_inhib/LTP/seed_sf"/>
</dbReference>
<dbReference type="Pfam" id="PF14368">
    <property type="entry name" value="LTP_2"/>
    <property type="match status" value="1"/>
</dbReference>
<dbReference type="Proteomes" id="UP001153555">
    <property type="component" value="Unassembled WGS sequence"/>
</dbReference>
<evidence type="ECO:0000259" key="2">
    <source>
        <dbReference type="SMART" id="SM00499"/>
    </source>
</evidence>
<dbReference type="PANTHER" id="PTHR33122:SF79">
    <property type="entry name" value="LIPID-TRANSFER PROTEIN DIR1"/>
    <property type="match status" value="1"/>
</dbReference>
<name>A0A9N7NKQ8_STRHE</name>
<dbReference type="OrthoDB" id="643149at2759"/>
<accession>A0A9N7NKQ8</accession>
<dbReference type="AlphaFoldDB" id="A0A9N7NKQ8"/>
<evidence type="ECO:0000313" key="4">
    <source>
        <dbReference type="Proteomes" id="UP001153555"/>
    </source>
</evidence>
<dbReference type="PANTHER" id="PTHR33122">
    <property type="entry name" value="LIPID BINDING PROTEIN-RELATED"/>
    <property type="match status" value="1"/>
</dbReference>
<proteinExistence type="predicted"/>
<dbReference type="InterPro" id="IPR039265">
    <property type="entry name" value="DIR1-like"/>
</dbReference>
<evidence type="ECO:0000256" key="1">
    <source>
        <dbReference type="SAM" id="SignalP"/>
    </source>
</evidence>
<dbReference type="GO" id="GO:0005504">
    <property type="term" value="F:fatty acid binding"/>
    <property type="evidence" value="ECO:0007669"/>
    <property type="project" value="InterPro"/>
</dbReference>
<sequence>MESKNIAPKMAILTLLVFLLAAICGKAKLVNDDGSVCGMSQDELLKCKPAVATGTATPPPPTAACCAALHHANVPCLCAFKDNKYLSLFGINSTLAMQLPSKCDFNDNFHC</sequence>
<comment type="caution">
    <text evidence="3">The sequence shown here is derived from an EMBL/GenBank/DDBJ whole genome shotgun (WGS) entry which is preliminary data.</text>
</comment>
<gene>
    <name evidence="3" type="ORF">SHERM_26290</name>
</gene>
<reference evidence="3" key="1">
    <citation type="submission" date="2019-12" db="EMBL/GenBank/DDBJ databases">
        <authorList>
            <person name="Scholes J."/>
        </authorList>
    </citation>
    <scope>NUCLEOTIDE SEQUENCE</scope>
</reference>
<keyword evidence="4" id="KW-1185">Reference proteome</keyword>
<dbReference type="SMART" id="SM00499">
    <property type="entry name" value="AAI"/>
    <property type="match status" value="1"/>
</dbReference>
<feature type="signal peptide" evidence="1">
    <location>
        <begin position="1"/>
        <end position="27"/>
    </location>
</feature>
<organism evidence="3 4">
    <name type="scientific">Striga hermonthica</name>
    <name type="common">Purple witchweed</name>
    <name type="synonym">Buchnera hermonthica</name>
    <dbReference type="NCBI Taxonomy" id="68872"/>
    <lineage>
        <taxon>Eukaryota</taxon>
        <taxon>Viridiplantae</taxon>
        <taxon>Streptophyta</taxon>
        <taxon>Embryophyta</taxon>
        <taxon>Tracheophyta</taxon>
        <taxon>Spermatophyta</taxon>
        <taxon>Magnoliopsida</taxon>
        <taxon>eudicotyledons</taxon>
        <taxon>Gunneridae</taxon>
        <taxon>Pentapetalae</taxon>
        <taxon>asterids</taxon>
        <taxon>lamiids</taxon>
        <taxon>Lamiales</taxon>
        <taxon>Orobanchaceae</taxon>
        <taxon>Buchnereae</taxon>
        <taxon>Striga</taxon>
    </lineage>
</organism>
<protein>
    <submittedName>
        <fullName evidence="3">Lipid-transfer protein DIR1</fullName>
    </submittedName>
</protein>
<evidence type="ECO:0000313" key="3">
    <source>
        <dbReference type="EMBL" id="CAA0830907.1"/>
    </source>
</evidence>